<dbReference type="EMBL" id="BMGG01000012">
    <property type="protein sequence ID" value="GGC91345.1"/>
    <property type="molecule type" value="Genomic_DNA"/>
</dbReference>
<dbReference type="RefSeq" id="WP_188612526.1">
    <property type="nucleotide sequence ID" value="NZ_BMGG01000012.1"/>
</dbReference>
<name>A0A916UYC0_9HYPH</name>
<reference evidence="1" key="2">
    <citation type="submission" date="2020-09" db="EMBL/GenBank/DDBJ databases">
        <authorList>
            <person name="Sun Q."/>
            <person name="Zhou Y."/>
        </authorList>
    </citation>
    <scope>NUCLEOTIDE SEQUENCE</scope>
    <source>
        <strain evidence="1">CGMCC 1.12919</strain>
    </source>
</reference>
<evidence type="ECO:0000313" key="1">
    <source>
        <dbReference type="EMBL" id="GGC91345.1"/>
    </source>
</evidence>
<dbReference type="Proteomes" id="UP000637002">
    <property type="component" value="Unassembled WGS sequence"/>
</dbReference>
<sequence>MSTAAKAYVACPYVIAGVAIAAATDDAKTQSAAAQVAPAVISTYTALQAGQIVDVQSAGAERDMHAAGIIMPEHRIGESR</sequence>
<evidence type="ECO:0000313" key="2">
    <source>
        <dbReference type="Proteomes" id="UP000637002"/>
    </source>
</evidence>
<reference evidence="1" key="1">
    <citation type="journal article" date="2014" name="Int. J. Syst. Evol. Microbiol.">
        <title>Complete genome sequence of Corynebacterium casei LMG S-19264T (=DSM 44701T), isolated from a smear-ripened cheese.</title>
        <authorList>
            <consortium name="US DOE Joint Genome Institute (JGI-PGF)"/>
            <person name="Walter F."/>
            <person name="Albersmeier A."/>
            <person name="Kalinowski J."/>
            <person name="Ruckert C."/>
        </authorList>
    </citation>
    <scope>NUCLEOTIDE SEQUENCE</scope>
    <source>
        <strain evidence="1">CGMCC 1.12919</strain>
    </source>
</reference>
<comment type="caution">
    <text evidence="1">The sequence shown here is derived from an EMBL/GenBank/DDBJ whole genome shotgun (WGS) entry which is preliminary data.</text>
</comment>
<keyword evidence="2" id="KW-1185">Reference proteome</keyword>
<protein>
    <submittedName>
        <fullName evidence="1">Uncharacterized protein</fullName>
    </submittedName>
</protein>
<proteinExistence type="predicted"/>
<accession>A0A916UYC0</accession>
<organism evidence="1 2">
    <name type="scientific">Chelatococcus reniformis</name>
    <dbReference type="NCBI Taxonomy" id="1494448"/>
    <lineage>
        <taxon>Bacteria</taxon>
        <taxon>Pseudomonadati</taxon>
        <taxon>Pseudomonadota</taxon>
        <taxon>Alphaproteobacteria</taxon>
        <taxon>Hyphomicrobiales</taxon>
        <taxon>Chelatococcaceae</taxon>
        <taxon>Chelatococcus</taxon>
    </lineage>
</organism>
<gene>
    <name evidence="1" type="ORF">GCM10010994_56370</name>
</gene>
<dbReference type="AlphaFoldDB" id="A0A916UYC0"/>